<dbReference type="GO" id="GO:0017101">
    <property type="term" value="C:aminoacyl-tRNA synthetase multienzyme complex"/>
    <property type="evidence" value="ECO:0007669"/>
    <property type="project" value="TreeGrafter"/>
</dbReference>
<dbReference type="SUPFAM" id="SSF55681">
    <property type="entry name" value="Class II aaRS and biotin synthetases"/>
    <property type="match status" value="1"/>
</dbReference>
<accession>A0A150IRN9</accession>
<dbReference type="InterPro" id="IPR004364">
    <property type="entry name" value="Aa-tRNA-synt_II"/>
</dbReference>
<dbReference type="GO" id="GO:0004815">
    <property type="term" value="F:aspartate-tRNA ligase activity"/>
    <property type="evidence" value="ECO:0007669"/>
    <property type="project" value="UniProtKB-UniRule"/>
</dbReference>
<keyword evidence="7 10" id="KW-0460">Magnesium</keyword>
<name>A0A150IKR6_9EURY</name>
<feature type="binding site" evidence="10">
    <location>
        <position position="168"/>
    </location>
    <ligand>
        <name>L-aspartate</name>
        <dbReference type="ChEBI" id="CHEBI:29991"/>
    </ligand>
</feature>
<dbReference type="InterPro" id="IPR006195">
    <property type="entry name" value="aa-tRNA-synth_II"/>
</dbReference>
<evidence type="ECO:0000256" key="6">
    <source>
        <dbReference type="ARBA" id="ARBA00022840"/>
    </source>
</evidence>
<keyword evidence="4 10" id="KW-0436">Ligase</keyword>
<dbReference type="PRINTS" id="PR01042">
    <property type="entry name" value="TRNASYNTHASP"/>
</dbReference>
<evidence type="ECO:0000256" key="7">
    <source>
        <dbReference type="ARBA" id="ARBA00022842"/>
    </source>
</evidence>
<feature type="domain" description="Aminoacyl-transfer RNA synthetases class-II family profile" evidence="11">
    <location>
        <begin position="135"/>
        <end position="433"/>
    </location>
</feature>
<organism evidence="12 16">
    <name type="scientific">Candidatus Methanofastidiosum methylothiophilum</name>
    <dbReference type="NCBI Taxonomy" id="1705564"/>
    <lineage>
        <taxon>Archaea</taxon>
        <taxon>Methanobacteriati</taxon>
        <taxon>Methanobacteriota</taxon>
        <taxon>Stenosarchaea group</taxon>
        <taxon>Candidatus Methanofastidiosia</taxon>
        <taxon>Candidatus Methanofastidiosales</taxon>
        <taxon>Candidatus Methanofastidiosaceae</taxon>
        <taxon>Candidatus Methanofastidiosum</taxon>
    </lineage>
</organism>
<dbReference type="EMBL" id="LNJC01000016">
    <property type="protein sequence ID" value="KYC50305.1"/>
    <property type="molecule type" value="Genomic_DNA"/>
</dbReference>
<dbReference type="GO" id="GO:0003723">
    <property type="term" value="F:RNA binding"/>
    <property type="evidence" value="ECO:0007669"/>
    <property type="project" value="TreeGrafter"/>
</dbReference>
<keyword evidence="6 10" id="KW-0067">ATP-binding</keyword>
<proteinExistence type="inferred from homology"/>
<dbReference type="GO" id="GO:0000287">
    <property type="term" value="F:magnesium ion binding"/>
    <property type="evidence" value="ECO:0007669"/>
    <property type="project" value="UniProtKB-UniRule"/>
</dbReference>
<dbReference type="Proteomes" id="UP000092403">
    <property type="component" value="Unassembled WGS sequence"/>
</dbReference>
<dbReference type="InterPro" id="IPR004365">
    <property type="entry name" value="NA-bd_OB_tRNA"/>
</dbReference>
<evidence type="ECO:0000256" key="2">
    <source>
        <dbReference type="ARBA" id="ARBA00005312"/>
    </source>
</evidence>
<dbReference type="Gene3D" id="3.30.930.10">
    <property type="entry name" value="Bira Bifunctional Protein, Domain 2"/>
    <property type="match status" value="1"/>
</dbReference>
<dbReference type="NCBIfam" id="TIGR00458">
    <property type="entry name" value="aspS_nondisc"/>
    <property type="match status" value="1"/>
</dbReference>
<accession>A0A150IKR6</accession>
<dbReference type="PROSITE" id="PS50862">
    <property type="entry name" value="AA_TRNA_LIGASE_II"/>
    <property type="match status" value="1"/>
</dbReference>
<feature type="binding site" evidence="10">
    <location>
        <position position="363"/>
    </location>
    <ligand>
        <name>L-aspartate</name>
        <dbReference type="ChEBI" id="CHEBI:29991"/>
    </ligand>
</feature>
<evidence type="ECO:0000256" key="3">
    <source>
        <dbReference type="ARBA" id="ARBA00022490"/>
    </source>
</evidence>
<reference evidence="15 16" key="1">
    <citation type="journal article" date="2016" name="ISME J.">
        <title>Chasing the elusive Euryarchaeota class WSA2: genomes reveal a uniquely fastidious methyl-reducing methanogen.</title>
        <authorList>
            <person name="Nobu M.K."/>
            <person name="Narihiro T."/>
            <person name="Kuroda K."/>
            <person name="Mei R."/>
            <person name="Liu W.T."/>
        </authorList>
    </citation>
    <scope>NUCLEOTIDE SEQUENCE [LARGE SCALE GENOMIC DNA]</scope>
    <source>
        <strain evidence="12">B03fssc0709_Meth_Bin005</strain>
        <strain evidence="13">B15fssc0709_Meth_Bin003</strain>
        <strain evidence="14">BMIXfssc0709_Meth_Bin006</strain>
    </source>
</reference>
<dbReference type="HAMAP" id="MF_02075">
    <property type="entry name" value="Asp_tRNA_synth_type2"/>
    <property type="match status" value="1"/>
</dbReference>
<keyword evidence="9 10" id="KW-0030">Aminoacyl-tRNA synthetase</keyword>
<dbReference type="AlphaFoldDB" id="A0A150IKR6"/>
<dbReference type="EMBL" id="LNGF01000018">
    <property type="protein sequence ID" value="KYC47689.1"/>
    <property type="molecule type" value="Genomic_DNA"/>
</dbReference>
<comment type="caution">
    <text evidence="12">The sequence shown here is derived from an EMBL/GenBank/DDBJ whole genome shotgun (WGS) entry which is preliminary data.</text>
</comment>
<dbReference type="PATRIC" id="fig|1706438.3.peg.932"/>
<dbReference type="FunFam" id="3.30.930.10:FF:000038">
    <property type="entry name" value="Aspartate--tRNA ligase"/>
    <property type="match status" value="1"/>
</dbReference>
<keyword evidence="5 10" id="KW-0547">Nucleotide-binding</keyword>
<dbReference type="GO" id="GO:0006422">
    <property type="term" value="P:aspartyl-tRNA aminoacylation"/>
    <property type="evidence" value="ECO:0007669"/>
    <property type="project" value="UniProtKB-UniRule"/>
</dbReference>
<dbReference type="Pfam" id="PF00152">
    <property type="entry name" value="tRNA-synt_2"/>
    <property type="match status" value="1"/>
</dbReference>
<comment type="subcellular location">
    <subcellularLocation>
        <location evidence="1 10">Cytoplasm</location>
    </subcellularLocation>
</comment>
<evidence type="ECO:0000256" key="5">
    <source>
        <dbReference type="ARBA" id="ARBA00022741"/>
    </source>
</evidence>
<dbReference type="GO" id="GO:0050560">
    <property type="term" value="F:aspartate-tRNA(Asn) ligase activity"/>
    <property type="evidence" value="ECO:0007669"/>
    <property type="project" value="UniProtKB-EC"/>
</dbReference>
<comment type="caution">
    <text evidence="10">Lacks conserved residue(s) required for the propagation of feature annotation.</text>
</comment>
<feature type="region of interest" description="Aspartate" evidence="10">
    <location>
        <begin position="190"/>
        <end position="193"/>
    </location>
</feature>
<dbReference type="Proteomes" id="UP000092401">
    <property type="component" value="Unassembled WGS sequence"/>
</dbReference>
<dbReference type="Proteomes" id="UP000091929">
    <property type="component" value="Unassembled WGS sequence"/>
</dbReference>
<evidence type="ECO:0000313" key="16">
    <source>
        <dbReference type="Proteomes" id="UP000092401"/>
    </source>
</evidence>
<protein>
    <recommendedName>
        <fullName evidence="10">Aspartate--tRNA(Asp/Asn) ligase</fullName>
        <ecNumber evidence="10">6.1.1.23</ecNumber>
    </recommendedName>
    <alternativeName>
        <fullName evidence="10">Aspartyl-tRNA synthetase</fullName>
        <shortName evidence="10">AspRS</shortName>
    </alternativeName>
    <alternativeName>
        <fullName evidence="10">Non-discriminating aspartyl-tRNA synthetase</fullName>
        <shortName evidence="10">ND-AspRS</shortName>
    </alternativeName>
</protein>
<accession>A0A150IZI7</accession>
<feature type="binding site" evidence="10">
    <location>
        <begin position="404"/>
        <end position="407"/>
    </location>
    <ligand>
        <name>ATP</name>
        <dbReference type="ChEBI" id="CHEBI:30616"/>
    </ligand>
</feature>
<feature type="binding site" evidence="10">
    <location>
        <position position="356"/>
    </location>
    <ligand>
        <name>Mg(2+)</name>
        <dbReference type="ChEBI" id="CHEBI:18420"/>
        <label>3</label>
    </ligand>
</feature>
<dbReference type="PATRIC" id="fig|1706437.3.peg.945"/>
<feature type="binding site" evidence="10">
    <location>
        <position position="356"/>
    </location>
    <ligand>
        <name>Mg(2+)</name>
        <dbReference type="ChEBI" id="CHEBI:18420"/>
        <label>2</label>
    </ligand>
</feature>
<dbReference type="PANTHER" id="PTHR43450:SF1">
    <property type="entry name" value="ASPARTATE--TRNA LIGASE, CYTOPLASMIC"/>
    <property type="match status" value="1"/>
</dbReference>
<comment type="similarity">
    <text evidence="2 10">Belongs to the class-II aminoacyl-tRNA synthetase family. Type 2 subfamily.</text>
</comment>
<evidence type="ECO:0000313" key="13">
    <source>
        <dbReference type="EMBL" id="KYC47689.1"/>
    </source>
</evidence>
<dbReference type="InterPro" id="IPR045864">
    <property type="entry name" value="aa-tRNA-synth_II/BPL/LPL"/>
</dbReference>
<comment type="function">
    <text evidence="10">Aspartyl-tRNA synthetase with relaxed tRNA specificity since it is able to aspartylate not only its cognate tRNA(Asp) but also tRNA(Asn). Reaction proceeds in two steps: L-aspartate is first activated by ATP to form Asp-AMP and then transferred to the acceptor end of tRNA(Asp/Asn).</text>
</comment>
<dbReference type="GO" id="GO:0005524">
    <property type="term" value="F:ATP binding"/>
    <property type="evidence" value="ECO:0007669"/>
    <property type="project" value="UniProtKB-UniRule"/>
</dbReference>
<dbReference type="EC" id="6.1.1.23" evidence="10"/>
<comment type="catalytic activity">
    <reaction evidence="10">
        <text>tRNA(Asx) + L-aspartate + ATP = L-aspartyl-tRNA(Asx) + AMP + diphosphate</text>
        <dbReference type="Rhea" id="RHEA:18349"/>
        <dbReference type="Rhea" id="RHEA-COMP:9710"/>
        <dbReference type="Rhea" id="RHEA-COMP:9711"/>
        <dbReference type="ChEBI" id="CHEBI:29991"/>
        <dbReference type="ChEBI" id="CHEBI:30616"/>
        <dbReference type="ChEBI" id="CHEBI:33019"/>
        <dbReference type="ChEBI" id="CHEBI:78442"/>
        <dbReference type="ChEBI" id="CHEBI:78516"/>
        <dbReference type="ChEBI" id="CHEBI:456215"/>
        <dbReference type="EC" id="6.1.1.23"/>
    </reaction>
</comment>
<dbReference type="Pfam" id="PF01336">
    <property type="entry name" value="tRNA_anti-codon"/>
    <property type="match status" value="1"/>
</dbReference>
<evidence type="ECO:0000256" key="9">
    <source>
        <dbReference type="ARBA" id="ARBA00023146"/>
    </source>
</evidence>
<feature type="binding site" evidence="10">
    <location>
        <position position="356"/>
    </location>
    <ligand>
        <name>ATP</name>
        <dbReference type="ChEBI" id="CHEBI:30616"/>
    </ligand>
</feature>
<keyword evidence="8 10" id="KW-0648">Protein biosynthesis</keyword>
<comment type="subunit">
    <text evidence="10">Homodimer.</text>
</comment>
<feature type="binding site" evidence="10">
    <location>
        <begin position="212"/>
        <end position="214"/>
    </location>
    <ligand>
        <name>ATP</name>
        <dbReference type="ChEBI" id="CHEBI:30616"/>
    </ligand>
</feature>
<feature type="site" description="Important for tRNA non-discrimination" evidence="10">
    <location>
        <position position="83"/>
    </location>
</feature>
<sequence length="433" mass="49288">MLKRTCYSDNIKDGEEVVLAGWVHERRDLGGIKFILLRDREGIAQITAPKKKVSEEIFKLMDSLGREWVITVKGNVKSSPQAPGGLEVIPTEIEVISMAEPSLPLDPSEKVDADIDTRLDNRYMDIRKPKVTAIFKIRSEILRAARDYLLSQSFVEIQTPKISASGTEGGTELFPLSYFEREAFLAQSPQLYKQTMMATGMDRVFEMAHYFRAEESNTRRHLSESDAVDIEMSFIENEDDVMHILENLVSYILKCVNENKKKELSLLGIEINVPPTPFRRVKYDEAISLLQEAGFNVHHGEDLGTESEKALGNIIKEKYGDDLYFLTKYPLSTKPFYTNFDGDVARAFDLDYKGIEISSGGQRIHNVEVLKTRIKEKGLPVSSFEAYLKPFRFGMPPHGGFGLGIDRLIMQMLNLENIREGVLFPHDRRRLEP</sequence>
<dbReference type="CDD" id="cd00776">
    <property type="entry name" value="AsxRS_core"/>
    <property type="match status" value="1"/>
</dbReference>
<feature type="binding site" evidence="10">
    <location>
        <position position="359"/>
    </location>
    <ligand>
        <name>L-aspartate</name>
        <dbReference type="ChEBI" id="CHEBI:29991"/>
    </ligand>
</feature>
<keyword evidence="3 10" id="KW-0963">Cytoplasm</keyword>
<dbReference type="InterPro" id="IPR012340">
    <property type="entry name" value="NA-bd_OB-fold"/>
</dbReference>
<evidence type="ECO:0000256" key="8">
    <source>
        <dbReference type="ARBA" id="ARBA00022917"/>
    </source>
</evidence>
<evidence type="ECO:0000259" key="11">
    <source>
        <dbReference type="PROSITE" id="PS50862"/>
    </source>
</evidence>
<dbReference type="CDD" id="cd04316">
    <property type="entry name" value="ND_PkAspRS_like_N"/>
    <property type="match status" value="1"/>
</dbReference>
<dbReference type="EMBL" id="LNGE01000015">
    <property type="protein sequence ID" value="KYC45591.1"/>
    <property type="molecule type" value="Genomic_DNA"/>
</dbReference>
<dbReference type="Gene3D" id="2.40.50.140">
    <property type="entry name" value="Nucleic acid-binding proteins"/>
    <property type="match status" value="1"/>
</dbReference>
<feature type="binding site" evidence="10">
    <location>
        <begin position="220"/>
        <end position="222"/>
    </location>
    <ligand>
        <name>ATP</name>
        <dbReference type="ChEBI" id="CHEBI:30616"/>
    </ligand>
</feature>
<comment type="cofactor">
    <cofactor evidence="10">
        <name>Mg(2+)</name>
        <dbReference type="ChEBI" id="CHEBI:18420"/>
    </cofactor>
    <text evidence="10">Binds 3 Mg(2+) cations per subunit. The strongest magnesium site (Mg1) is bound to the beta- and gamma-phosphates of ATP and four water molecules complete its coordination sphere.</text>
</comment>
<dbReference type="InterPro" id="IPR004523">
    <property type="entry name" value="Asp-tRNA_synthase_2"/>
</dbReference>
<evidence type="ECO:0000256" key="1">
    <source>
        <dbReference type="ARBA" id="ARBA00004496"/>
    </source>
</evidence>
<gene>
    <name evidence="10 12" type="primary">aspS</name>
    <name evidence="12" type="ORF">APG10_00737</name>
    <name evidence="13" type="ORF">APG11_00935</name>
    <name evidence="14" type="ORF">APG12_00923</name>
</gene>
<dbReference type="PANTHER" id="PTHR43450">
    <property type="entry name" value="ASPARTYL-TRNA SYNTHETASE"/>
    <property type="match status" value="1"/>
</dbReference>
<dbReference type="SUPFAM" id="SSF50249">
    <property type="entry name" value="Nucleic acid-binding proteins"/>
    <property type="match status" value="1"/>
</dbReference>
<feature type="binding site" evidence="10">
    <location>
        <position position="212"/>
    </location>
    <ligand>
        <name>L-aspartate</name>
        <dbReference type="ChEBI" id="CHEBI:29991"/>
    </ligand>
</feature>
<dbReference type="NCBIfam" id="NF003483">
    <property type="entry name" value="PRK05159.1"/>
    <property type="match status" value="1"/>
</dbReference>
<dbReference type="PATRIC" id="fig|1706436.3.peg.744"/>
<evidence type="ECO:0000313" key="12">
    <source>
        <dbReference type="EMBL" id="KYC45591.1"/>
    </source>
</evidence>
<evidence type="ECO:0000313" key="15">
    <source>
        <dbReference type="Proteomes" id="UP000091929"/>
    </source>
</evidence>
<evidence type="ECO:0000256" key="4">
    <source>
        <dbReference type="ARBA" id="ARBA00022598"/>
    </source>
</evidence>
<dbReference type="GO" id="GO:0005829">
    <property type="term" value="C:cytosol"/>
    <property type="evidence" value="ECO:0007669"/>
    <property type="project" value="TreeGrafter"/>
</dbReference>
<evidence type="ECO:0000256" key="10">
    <source>
        <dbReference type="HAMAP-Rule" id="MF_02075"/>
    </source>
</evidence>
<dbReference type="InterPro" id="IPR002312">
    <property type="entry name" value="Asp/Asn-tRNA-synth_IIb"/>
</dbReference>
<feature type="binding site" evidence="10">
    <location>
        <position position="359"/>
    </location>
    <ligand>
        <name>Mg(2+)</name>
        <dbReference type="ChEBI" id="CHEBI:18420"/>
        <label>2</label>
    </ligand>
</feature>
<evidence type="ECO:0000313" key="14">
    <source>
        <dbReference type="EMBL" id="KYC50305.1"/>
    </source>
</evidence>
<keyword evidence="10" id="KW-0479">Metal-binding</keyword>